<dbReference type="Pfam" id="PF00534">
    <property type="entry name" value="Glycos_transf_1"/>
    <property type="match status" value="1"/>
</dbReference>
<gene>
    <name evidence="3" type="ORF">M2350_001313</name>
</gene>
<dbReference type="EMBL" id="JANUCP010000002">
    <property type="protein sequence ID" value="MCS3918913.1"/>
    <property type="molecule type" value="Genomic_DNA"/>
</dbReference>
<organism evidence="3 4">
    <name type="scientific">Candidatus Fervidibacter sacchari</name>
    <dbReference type="NCBI Taxonomy" id="1448929"/>
    <lineage>
        <taxon>Bacteria</taxon>
        <taxon>Candidatus Fervidibacterota</taxon>
        <taxon>Candidatus Fervidibacter</taxon>
    </lineage>
</organism>
<protein>
    <submittedName>
        <fullName evidence="3">Glycosyltransferase involved in cell wall biosynthesis</fullName>
    </submittedName>
</protein>
<proteinExistence type="predicted"/>
<dbReference type="PANTHER" id="PTHR12526">
    <property type="entry name" value="GLYCOSYLTRANSFERASE"/>
    <property type="match status" value="1"/>
</dbReference>
<evidence type="ECO:0000259" key="2">
    <source>
        <dbReference type="Pfam" id="PF13439"/>
    </source>
</evidence>
<feature type="domain" description="Glycosyl transferase family 1" evidence="1">
    <location>
        <begin position="155"/>
        <end position="313"/>
    </location>
</feature>
<sequence>MVAYLKEGKGSRPLRSDFEAAGIPVFYLKGEGVNLIRPWLQLHCLLKQEKPNILHTHLPRADLLGFLTCLSGFSGSWVCSVHDIHTKSWRGRWALPLFGLLWRQADRIIAISEAVKNWLVSSYKVLPERVQVVYYGIEPERWVSPGRNLRSEWGLVGKPIVGTIGRLEPRKGHDILIRAMSSVVRQFPQITLLIAGHDPWGYKSVLERLVTQLGMERHVRFLGFQNDIPSFLHAIDVFAFASRSEGFGQVVIEAMAAGKPVVVSRIAPLTEIVVDGETGLYAEPENPESFAEKILWLLSHREEAQKLGKRGQELVRRQFSAETMTSAIFAVYQEVLRRE</sequence>
<dbReference type="CDD" id="cd03801">
    <property type="entry name" value="GT4_PimA-like"/>
    <property type="match status" value="1"/>
</dbReference>
<evidence type="ECO:0000313" key="4">
    <source>
        <dbReference type="Proteomes" id="UP001204798"/>
    </source>
</evidence>
<evidence type="ECO:0000313" key="3">
    <source>
        <dbReference type="EMBL" id="MCS3918913.1"/>
    </source>
</evidence>
<comment type="caution">
    <text evidence="3">The sequence shown here is derived from an EMBL/GenBank/DDBJ whole genome shotgun (WGS) entry which is preliminary data.</text>
</comment>
<dbReference type="Pfam" id="PF13439">
    <property type="entry name" value="Glyco_transf_4"/>
    <property type="match status" value="1"/>
</dbReference>
<dbReference type="InterPro" id="IPR028098">
    <property type="entry name" value="Glyco_trans_4-like_N"/>
</dbReference>
<evidence type="ECO:0000259" key="1">
    <source>
        <dbReference type="Pfam" id="PF00534"/>
    </source>
</evidence>
<dbReference type="InterPro" id="IPR001296">
    <property type="entry name" value="Glyco_trans_1"/>
</dbReference>
<accession>A0ABT2EPT4</accession>
<dbReference type="Proteomes" id="UP001204798">
    <property type="component" value="Unassembled WGS sequence"/>
</dbReference>
<name>A0ABT2EPT4_9BACT</name>
<dbReference type="SUPFAM" id="SSF53756">
    <property type="entry name" value="UDP-Glycosyltransferase/glycogen phosphorylase"/>
    <property type="match status" value="1"/>
</dbReference>
<keyword evidence="4" id="KW-1185">Reference proteome</keyword>
<dbReference type="Gene3D" id="3.40.50.2000">
    <property type="entry name" value="Glycogen Phosphorylase B"/>
    <property type="match status" value="2"/>
</dbReference>
<feature type="domain" description="Glycosyltransferase subfamily 4-like N-terminal" evidence="2">
    <location>
        <begin position="22"/>
        <end position="141"/>
    </location>
</feature>
<reference evidence="3 4" key="1">
    <citation type="submission" date="2022-08" db="EMBL/GenBank/DDBJ databases">
        <title>Bacterial and archaeal communities from various locations to study Microbial Dark Matter (Phase II).</title>
        <authorList>
            <person name="Stepanauskas R."/>
        </authorList>
    </citation>
    <scope>NUCLEOTIDE SEQUENCE [LARGE SCALE GENOMIC DNA]</scope>
    <source>
        <strain evidence="3 4">PD1</strain>
    </source>
</reference>